<dbReference type="Proteomes" id="UP000243425">
    <property type="component" value="Nucleomorph 3"/>
</dbReference>
<dbReference type="InterPro" id="IPR003891">
    <property type="entry name" value="Initiation_fac_eIF4g_MI"/>
</dbReference>
<evidence type="ECO:0000259" key="4">
    <source>
        <dbReference type="PROSITE" id="PS51366"/>
    </source>
</evidence>
<comment type="subcellular location">
    <subcellularLocation>
        <location evidence="1">Nucleus</location>
    </subcellularLocation>
</comment>
<dbReference type="GeneID" id="5788267"/>
<dbReference type="GO" id="GO:0003723">
    <property type="term" value="F:RNA binding"/>
    <property type="evidence" value="ECO:0007669"/>
    <property type="project" value="TreeGrafter"/>
</dbReference>
<evidence type="ECO:0000313" key="5">
    <source>
        <dbReference type="EMBL" id="ABA27413.1"/>
    </source>
</evidence>
<dbReference type="Pfam" id="PF02847">
    <property type="entry name" value="MA3"/>
    <property type="match status" value="1"/>
</dbReference>
<proteinExistence type="inferred from homology"/>
<accession>Q3LVV2</accession>
<organism evidence="5 6">
    <name type="scientific">Bigelowiella natans</name>
    <name type="common">Pedinomonas minutissima</name>
    <name type="synonym">Chlorarachnion sp. (strain CCMP621)</name>
    <dbReference type="NCBI Taxonomy" id="227086"/>
    <lineage>
        <taxon>Eukaryota</taxon>
        <taxon>Sar</taxon>
        <taxon>Rhizaria</taxon>
        <taxon>Cercozoa</taxon>
        <taxon>Chlorarachniophyceae</taxon>
        <taxon>Bigelowiella</taxon>
    </lineage>
</organism>
<geneLocation type="nucleomorph" evidence="5"/>
<dbReference type="SUPFAM" id="SSF48371">
    <property type="entry name" value="ARM repeat"/>
    <property type="match status" value="1"/>
</dbReference>
<reference evidence="5 6" key="1">
    <citation type="journal article" date="2006" name="Proc. Natl. Acad. Sci. U.S.A.">
        <title>Complete nucleotide sequence of the chlorarachniophyte nucleomorph: nature's smallest nucleus.</title>
        <authorList>
            <person name="Gilson P.R."/>
            <person name="Su V."/>
            <person name="Slamovits C.H."/>
            <person name="Reith M.E."/>
            <person name="Keeling P.J."/>
            <person name="McFadden G.I."/>
        </authorList>
    </citation>
    <scope>NUCLEOTIDE SEQUENCE [LARGE SCALE GENOMIC DNA]</scope>
    <source>
        <strain evidence="6">CCMP621</strain>
    </source>
</reference>
<keyword evidence="5" id="KW-0542">Nucleomorph</keyword>
<dbReference type="SMART" id="SM00544">
    <property type="entry name" value="MA3"/>
    <property type="match status" value="1"/>
</dbReference>
<evidence type="ECO:0000256" key="1">
    <source>
        <dbReference type="ARBA" id="ARBA00004123"/>
    </source>
</evidence>
<dbReference type="RefSeq" id="XP_001713025.1">
    <property type="nucleotide sequence ID" value="XM_001712973.1"/>
</dbReference>
<dbReference type="PANTHER" id="PTHR18034">
    <property type="entry name" value="CELL CYCLE CONTROL PROTEIN CWF22-RELATED"/>
    <property type="match status" value="1"/>
</dbReference>
<dbReference type="AlphaFoldDB" id="Q3LVV2"/>
<protein>
    <submittedName>
        <fullName evidence="5">CWC22</fullName>
    </submittedName>
</protein>
<evidence type="ECO:0000256" key="2">
    <source>
        <dbReference type="ARBA" id="ARBA00006856"/>
    </source>
</evidence>
<dbReference type="InterPro" id="IPR016024">
    <property type="entry name" value="ARM-type_fold"/>
</dbReference>
<sequence length="491" mass="58386">MDQNMKKLIKHINKTYSVKINYRNYKLYKKHILKNEVCFLRFILFQQSCFPRMTKSVVDFISFINYVLPSIVTKLLSSLIMQFRESYKNHNFYASKVSLYFIILLIENKIIETKIIKKILSFMINQKSYFSLCLIKIILKLCLSLHRRPFNGILKIIKIFMKKKINSNIYNYLFSVNDGLKKNDFIKSKHMDINTRDELKLRYSEFFRKIQKLDCDIENTLIHKKVLYSQLTKTLIKNDHCLNFLIFIESIMNQIEKSTNAYVKNAAKFTKEKNYTKNECKNYQDNATIVLRKNLYIIFMSSLSAEDAFQRIHKLNIPKFLQINICTTIIECCLQEKNSLKFYITLSEMLCKTDFKKKKFLEECFIVILQTIHRLDVIKIKKLCIFYGNLLSVNALSWKILKRINLDLQTTSSSMRVFIKNLFLQLKKRIGGELFLKILKKIDILSSTNESRKSSDSDHLVTLENLFKILNMEKLFYEYTRNIKNGEVYTT</sequence>
<dbReference type="PROSITE" id="PS51366">
    <property type="entry name" value="MI"/>
    <property type="match status" value="1"/>
</dbReference>
<dbReference type="EMBL" id="DQ158858">
    <property type="protein sequence ID" value="ABA27413.1"/>
    <property type="molecule type" value="Genomic_DNA"/>
</dbReference>
<keyword evidence="3" id="KW-0539">Nucleus</keyword>
<dbReference type="InterPro" id="IPR050781">
    <property type="entry name" value="CWC22_splicing_factor"/>
</dbReference>
<evidence type="ECO:0000256" key="3">
    <source>
        <dbReference type="ARBA" id="ARBA00023242"/>
    </source>
</evidence>
<feature type="domain" description="MI" evidence="4">
    <location>
        <begin position="290"/>
        <end position="406"/>
    </location>
</feature>
<name>Q3LVV2_BIGNA</name>
<dbReference type="GO" id="GO:0005634">
    <property type="term" value="C:nucleus"/>
    <property type="evidence" value="ECO:0007669"/>
    <property type="project" value="UniProtKB-SubCell"/>
</dbReference>
<evidence type="ECO:0000313" key="6">
    <source>
        <dbReference type="Proteomes" id="UP000243425"/>
    </source>
</evidence>
<comment type="similarity">
    <text evidence="2">Belongs to the CWC22 family.</text>
</comment>
<gene>
    <name evidence="5" type="primary">cwc22</name>
</gene>